<keyword evidence="1" id="KW-1133">Transmembrane helix</keyword>
<keyword evidence="1" id="KW-0472">Membrane</keyword>
<reference evidence="2" key="1">
    <citation type="submission" date="2016-02" db="EMBL/GenBank/DDBJ databases">
        <title>WGS assembly of Manihot esculenta.</title>
        <authorList>
            <person name="Bredeson J.V."/>
            <person name="Prochnik S.E."/>
            <person name="Lyons J.B."/>
            <person name="Schmutz J."/>
            <person name="Grimwood J."/>
            <person name="Vrebalov J."/>
            <person name="Bart R.S."/>
            <person name="Amuge T."/>
            <person name="Ferguson M.E."/>
            <person name="Green R."/>
            <person name="Putnam N."/>
            <person name="Stites J."/>
            <person name="Rounsley S."/>
            <person name="Rokhsar D.S."/>
        </authorList>
    </citation>
    <scope>NUCLEOTIDE SEQUENCE [LARGE SCALE GENOMIC DNA]</scope>
    <source>
        <tissue evidence="2">Leaf</tissue>
    </source>
</reference>
<gene>
    <name evidence="2" type="ORF">MANES_15G067400</name>
</gene>
<organism evidence="2">
    <name type="scientific">Manihot esculenta</name>
    <name type="common">Cassava</name>
    <name type="synonym">Jatropha manihot</name>
    <dbReference type="NCBI Taxonomy" id="3983"/>
    <lineage>
        <taxon>Eukaryota</taxon>
        <taxon>Viridiplantae</taxon>
        <taxon>Streptophyta</taxon>
        <taxon>Embryophyta</taxon>
        <taxon>Tracheophyta</taxon>
        <taxon>Spermatophyta</taxon>
        <taxon>Magnoliopsida</taxon>
        <taxon>eudicotyledons</taxon>
        <taxon>Gunneridae</taxon>
        <taxon>Pentapetalae</taxon>
        <taxon>rosids</taxon>
        <taxon>fabids</taxon>
        <taxon>Malpighiales</taxon>
        <taxon>Euphorbiaceae</taxon>
        <taxon>Crotonoideae</taxon>
        <taxon>Manihoteae</taxon>
        <taxon>Manihot</taxon>
    </lineage>
</organism>
<evidence type="ECO:0000313" key="2">
    <source>
        <dbReference type="EMBL" id="OAY28447.1"/>
    </source>
</evidence>
<sequence length="48" mass="5582">MVYRLICFTTIVVISCSLLLEFKALVFLQINIFIICVVYFNLLLLLLV</sequence>
<dbReference type="PROSITE" id="PS51257">
    <property type="entry name" value="PROKAR_LIPOPROTEIN"/>
    <property type="match status" value="1"/>
</dbReference>
<protein>
    <submittedName>
        <fullName evidence="2">Uncharacterized protein</fullName>
    </submittedName>
</protein>
<feature type="transmembrane region" description="Helical" evidence="1">
    <location>
        <begin position="5"/>
        <end position="22"/>
    </location>
</feature>
<evidence type="ECO:0000256" key="1">
    <source>
        <dbReference type="SAM" id="Phobius"/>
    </source>
</evidence>
<feature type="transmembrane region" description="Helical" evidence="1">
    <location>
        <begin position="28"/>
        <end position="47"/>
    </location>
</feature>
<dbReference type="AlphaFoldDB" id="A0A2C9UDK7"/>
<keyword evidence="1" id="KW-0812">Transmembrane</keyword>
<dbReference type="EMBL" id="CM004401">
    <property type="protein sequence ID" value="OAY28447.1"/>
    <property type="molecule type" value="Genomic_DNA"/>
</dbReference>
<proteinExistence type="predicted"/>
<name>A0A2C9UDK7_MANES</name>
<accession>A0A2C9UDK7</accession>